<evidence type="ECO:0000313" key="2">
    <source>
        <dbReference type="Ensembl" id="ENSMMMP00000025908.1"/>
    </source>
</evidence>
<dbReference type="Proteomes" id="UP000694407">
    <property type="component" value="Unplaced"/>
</dbReference>
<reference evidence="2" key="1">
    <citation type="submission" date="2025-08" db="UniProtKB">
        <authorList>
            <consortium name="Ensembl"/>
        </authorList>
    </citation>
    <scope>IDENTIFICATION</scope>
</reference>
<dbReference type="AlphaFoldDB" id="A0A8C6A8E6"/>
<sequence>MWVTGLASLPEDEDTDDHNGEHSEEDTTRTRDMPAFYTHEERLSHGTAQGRDTLEQEGMLSLSGSSRTSADGAGAGGGVAGDTEDPLRDQEDGREGNHTAAAGRGEDAGIHH</sequence>
<dbReference type="Ensembl" id="ENSMMMT00000029330.1">
    <property type="protein sequence ID" value="ENSMMMP00000025908.1"/>
    <property type="gene ID" value="ENSMMMG00000022712.1"/>
</dbReference>
<evidence type="ECO:0000313" key="3">
    <source>
        <dbReference type="Proteomes" id="UP000694407"/>
    </source>
</evidence>
<name>A0A8C6A8E6_MARMA</name>
<protein>
    <submittedName>
        <fullName evidence="2">Uncharacterized protein</fullName>
    </submittedName>
</protein>
<feature type="compositionally biased region" description="Low complexity" evidence="1">
    <location>
        <begin position="63"/>
        <end position="72"/>
    </location>
</feature>
<proteinExistence type="predicted"/>
<evidence type="ECO:0000256" key="1">
    <source>
        <dbReference type="SAM" id="MobiDB-lite"/>
    </source>
</evidence>
<reference evidence="2" key="2">
    <citation type="submission" date="2025-09" db="UniProtKB">
        <authorList>
            <consortium name="Ensembl"/>
        </authorList>
    </citation>
    <scope>IDENTIFICATION</scope>
</reference>
<keyword evidence="3" id="KW-1185">Reference proteome</keyword>
<accession>A0A8C6A8E6</accession>
<feature type="compositionally biased region" description="Basic and acidic residues" evidence="1">
    <location>
        <begin position="17"/>
        <end position="44"/>
    </location>
</feature>
<feature type="compositionally biased region" description="Basic and acidic residues" evidence="1">
    <location>
        <begin position="85"/>
        <end position="97"/>
    </location>
</feature>
<feature type="region of interest" description="Disordered" evidence="1">
    <location>
        <begin position="1"/>
        <end position="112"/>
    </location>
</feature>
<organism evidence="2 3">
    <name type="scientific">Marmota marmota marmota</name>
    <name type="common">Alpine marmot</name>
    <dbReference type="NCBI Taxonomy" id="9994"/>
    <lineage>
        <taxon>Eukaryota</taxon>
        <taxon>Metazoa</taxon>
        <taxon>Chordata</taxon>
        <taxon>Craniata</taxon>
        <taxon>Vertebrata</taxon>
        <taxon>Euteleostomi</taxon>
        <taxon>Mammalia</taxon>
        <taxon>Eutheria</taxon>
        <taxon>Euarchontoglires</taxon>
        <taxon>Glires</taxon>
        <taxon>Rodentia</taxon>
        <taxon>Sciuromorpha</taxon>
        <taxon>Sciuridae</taxon>
        <taxon>Xerinae</taxon>
        <taxon>Marmotini</taxon>
        <taxon>Marmota</taxon>
    </lineage>
</organism>